<reference evidence="1 2" key="1">
    <citation type="submission" date="2016-04" db="EMBL/GenBank/DDBJ databases">
        <authorList>
            <person name="Regsiter A."/>
            <person name="William W."/>
        </authorList>
    </citation>
    <scope>NUCLEOTIDE SEQUENCE [LARGE SCALE GENOMIC DNA]</scope>
    <source>
        <strain evidence="1 2">92</strain>
    </source>
</reference>
<sequence>MSFFSMKKMGVPGKCPAHMSAWTVAEDETLIAMYPTATFREIGLRLNRSEAATRYHARQLRHAGLLQPKHIAFTLDDDRFIRRNRHSLTAKEIALLLGRSTENIYRRAKLLGVSLAKCGDSHWSTKYPDEDVELMCALRDDGMRLRDIAEKFETSPQMVSWLCNKRLMAVDAMTVDREVAQ</sequence>
<dbReference type="EMBL" id="LT556085">
    <property type="protein sequence ID" value="SBA34148.1"/>
    <property type="molecule type" value="Genomic_DNA"/>
</dbReference>
<dbReference type="RefSeq" id="WP_109740552.1">
    <property type="nucleotide sequence ID" value="NZ_BQGS01000055.1"/>
</dbReference>
<protein>
    <submittedName>
        <fullName evidence="1">Prophage DNA binding protein</fullName>
    </submittedName>
</protein>
<accession>A0AAX2BQP7</accession>
<dbReference type="AlphaFoldDB" id="A0AAX2BQP7"/>
<organism evidence="1 2">
    <name type="scientific">Citrobacter amalonaticus</name>
    <dbReference type="NCBI Taxonomy" id="35703"/>
    <lineage>
        <taxon>Bacteria</taxon>
        <taxon>Pseudomonadati</taxon>
        <taxon>Pseudomonadota</taxon>
        <taxon>Gammaproteobacteria</taxon>
        <taxon>Enterobacterales</taxon>
        <taxon>Enterobacteriaceae</taxon>
        <taxon>Citrobacter</taxon>
    </lineage>
</organism>
<evidence type="ECO:0000313" key="2">
    <source>
        <dbReference type="Proteomes" id="UP000245995"/>
    </source>
</evidence>
<gene>
    <name evidence="1" type="ORF">CITRO92_4736</name>
</gene>
<evidence type="ECO:0000313" key="1">
    <source>
        <dbReference type="EMBL" id="SBA34148.1"/>
    </source>
</evidence>
<name>A0AAX2BQP7_CITAM</name>
<dbReference type="Proteomes" id="UP000245995">
    <property type="component" value="Chromosome CITRO92"/>
</dbReference>
<proteinExistence type="predicted"/>